<keyword evidence="1" id="KW-1133">Transmembrane helix</keyword>
<comment type="caution">
    <text evidence="2">The sequence shown here is derived from an EMBL/GenBank/DDBJ whole genome shotgun (WGS) entry which is preliminary data.</text>
</comment>
<keyword evidence="1" id="KW-0472">Membrane</keyword>
<feature type="transmembrane region" description="Helical" evidence="1">
    <location>
        <begin position="203"/>
        <end position="227"/>
    </location>
</feature>
<dbReference type="InterPro" id="IPR030802">
    <property type="entry name" value="Permease_MalE"/>
</dbReference>
<dbReference type="EMBL" id="CAJNBJ010000016">
    <property type="protein sequence ID" value="CAE6761312.1"/>
    <property type="molecule type" value="Genomic_DNA"/>
</dbReference>
<sequence>MARRSTTESGEQPATVTLVEGRTLRCQGAWTMPEVARAERVLAAMDWPTGGAFRFEGSGIAAFDTGGAVVLSRAVMDARLRGCEVTVEGLRSEYLQLMSLVSANWSVMMAHVAVRPDGTQLLQALLRKSMTQALQGLEFVGRTSTALVRVMSSPARIRWRSTLNSLRLDGVNALPITGLLTFLIGVVIAYQGAEQLRKFGTNIFIVDLVGISLLREIAPLIAAILIAGRSGSAYAAQIGTMKVTEELDALQTFGLSPIELLVLPRVLALVVALPLLTVYADVLGVFGGMLIASNQLNVSFTAFLTRFEEAVALRHFLIGIGKAPFFAVIIALVGCYQGFQIRGGVDDVGRHTTISVVQSIFLVIIFDALCSILLNWWDL</sequence>
<comment type="similarity">
    <text evidence="1">Belongs to the MlaE permease family.</text>
</comment>
<dbReference type="PANTHER" id="PTHR30188">
    <property type="entry name" value="ABC TRANSPORTER PERMEASE PROTEIN-RELATED"/>
    <property type="match status" value="1"/>
</dbReference>
<feature type="transmembrane region" description="Helical" evidence="1">
    <location>
        <begin position="356"/>
        <end position="377"/>
    </location>
</feature>
<evidence type="ECO:0000313" key="3">
    <source>
        <dbReference type="Proteomes" id="UP000675880"/>
    </source>
</evidence>
<keyword evidence="1" id="KW-0812">Transmembrane</keyword>
<proteinExistence type="inferred from homology"/>
<name>A0ABM8RMK2_9BACT</name>
<dbReference type="Pfam" id="PF02405">
    <property type="entry name" value="MlaE"/>
    <property type="match status" value="1"/>
</dbReference>
<dbReference type="InterPro" id="IPR003453">
    <property type="entry name" value="ABC_MlaE_roteobac"/>
</dbReference>
<gene>
    <name evidence="2" type="ORF">NSPZN2_30659</name>
</gene>
<reference evidence="2 3" key="1">
    <citation type="submission" date="2021-02" db="EMBL/GenBank/DDBJ databases">
        <authorList>
            <person name="Han P."/>
        </authorList>
    </citation>
    <scope>NUCLEOTIDE SEQUENCE [LARGE SCALE GENOMIC DNA]</scope>
    <source>
        <strain evidence="2">Candidatus Nitrospira sp. ZN2</strain>
    </source>
</reference>
<feature type="transmembrane region" description="Helical" evidence="1">
    <location>
        <begin position="170"/>
        <end position="191"/>
    </location>
</feature>
<feature type="transmembrane region" description="Helical" evidence="1">
    <location>
        <begin position="312"/>
        <end position="336"/>
    </location>
</feature>
<dbReference type="NCBIfam" id="TIGR00056">
    <property type="entry name" value="MlaE family lipid ABC transporter permease subunit"/>
    <property type="match status" value="1"/>
</dbReference>
<organism evidence="2 3">
    <name type="scientific">Nitrospira defluvii</name>
    <dbReference type="NCBI Taxonomy" id="330214"/>
    <lineage>
        <taxon>Bacteria</taxon>
        <taxon>Pseudomonadati</taxon>
        <taxon>Nitrospirota</taxon>
        <taxon>Nitrospiria</taxon>
        <taxon>Nitrospirales</taxon>
        <taxon>Nitrospiraceae</taxon>
        <taxon>Nitrospira</taxon>
    </lineage>
</organism>
<evidence type="ECO:0000256" key="1">
    <source>
        <dbReference type="RuleBase" id="RU362044"/>
    </source>
</evidence>
<protein>
    <submittedName>
        <fullName evidence="2">STAS domain-containing protein</fullName>
    </submittedName>
</protein>
<feature type="transmembrane region" description="Helical" evidence="1">
    <location>
        <begin position="266"/>
        <end position="292"/>
    </location>
</feature>
<dbReference type="PANTHER" id="PTHR30188:SF3">
    <property type="entry name" value="ABC TRANSPORTER PERMEASE"/>
    <property type="match status" value="1"/>
</dbReference>
<dbReference type="Proteomes" id="UP000675880">
    <property type="component" value="Unassembled WGS sequence"/>
</dbReference>
<accession>A0ABM8RMK2</accession>
<keyword evidence="3" id="KW-1185">Reference proteome</keyword>
<evidence type="ECO:0000313" key="2">
    <source>
        <dbReference type="EMBL" id="CAE6761312.1"/>
    </source>
</evidence>
<dbReference type="RefSeq" id="WP_213042789.1">
    <property type="nucleotide sequence ID" value="NZ_CAJNBJ010000016.1"/>
</dbReference>